<keyword evidence="4" id="KW-1185">Reference proteome</keyword>
<name>A0ABN1R8Y9_9ACTN</name>
<feature type="compositionally biased region" description="Low complexity" evidence="1">
    <location>
        <begin position="147"/>
        <end position="190"/>
    </location>
</feature>
<accession>A0ABN1R8Y9</accession>
<feature type="region of interest" description="Disordered" evidence="1">
    <location>
        <begin position="144"/>
        <end position="201"/>
    </location>
</feature>
<organism evidence="3 4">
    <name type="scientific">Nonomuraea longicatena</name>
    <dbReference type="NCBI Taxonomy" id="83682"/>
    <lineage>
        <taxon>Bacteria</taxon>
        <taxon>Bacillati</taxon>
        <taxon>Actinomycetota</taxon>
        <taxon>Actinomycetes</taxon>
        <taxon>Streptosporangiales</taxon>
        <taxon>Streptosporangiaceae</taxon>
        <taxon>Nonomuraea</taxon>
    </lineage>
</organism>
<comment type="caution">
    <text evidence="3">The sequence shown here is derived from an EMBL/GenBank/DDBJ whole genome shotgun (WGS) entry which is preliminary data.</text>
</comment>
<proteinExistence type="predicted"/>
<dbReference type="RefSeq" id="WP_425564110.1">
    <property type="nucleotide sequence ID" value="NZ_BAAAHQ010000059.1"/>
</dbReference>
<dbReference type="InterPro" id="IPR011009">
    <property type="entry name" value="Kinase-like_dom_sf"/>
</dbReference>
<evidence type="ECO:0000256" key="1">
    <source>
        <dbReference type="SAM" id="MobiDB-lite"/>
    </source>
</evidence>
<dbReference type="InterPro" id="IPR002575">
    <property type="entry name" value="Aminoglycoside_PTrfase"/>
</dbReference>
<evidence type="ECO:0000313" key="4">
    <source>
        <dbReference type="Proteomes" id="UP001501578"/>
    </source>
</evidence>
<dbReference type="SUPFAM" id="SSF56112">
    <property type="entry name" value="Protein kinase-like (PK-like)"/>
    <property type="match status" value="1"/>
</dbReference>
<feature type="domain" description="Aminoglycoside phosphotransferase" evidence="2">
    <location>
        <begin position="26"/>
        <end position="150"/>
    </location>
</feature>
<evidence type="ECO:0000259" key="2">
    <source>
        <dbReference type="Pfam" id="PF01636"/>
    </source>
</evidence>
<protein>
    <recommendedName>
        <fullName evidence="2">Aminoglycoside phosphotransferase domain-containing protein</fullName>
    </recommendedName>
</protein>
<evidence type="ECO:0000313" key="3">
    <source>
        <dbReference type="EMBL" id="GAA0953602.1"/>
    </source>
</evidence>
<dbReference type="EMBL" id="BAAAHQ010000059">
    <property type="protein sequence ID" value="GAA0953602.1"/>
    <property type="molecule type" value="Genomic_DNA"/>
</dbReference>
<dbReference type="Pfam" id="PF01636">
    <property type="entry name" value="APH"/>
    <property type="match status" value="1"/>
</dbReference>
<sequence>MAADRFSTHDLKLGDDTVTKRYTSWGRGEPHREWAVLTLLAEHAPGIAPQPVQADLDANPPSIIMTRLPGGVLRGTVATGEQVGAVAATLNRLHREIPPHVVAAAEPAAWHPAAAVDKVRAWADKHPDLGDDPAVRRAFQRVASGWPPRSRTRSPSTRCRRSSGWWTETTPTTCGTATASGSGSSTGRTPVAATAPSRSAR</sequence>
<reference evidence="3 4" key="1">
    <citation type="journal article" date="2019" name="Int. J. Syst. Evol. Microbiol.">
        <title>The Global Catalogue of Microorganisms (GCM) 10K type strain sequencing project: providing services to taxonomists for standard genome sequencing and annotation.</title>
        <authorList>
            <consortium name="The Broad Institute Genomics Platform"/>
            <consortium name="The Broad Institute Genome Sequencing Center for Infectious Disease"/>
            <person name="Wu L."/>
            <person name="Ma J."/>
        </authorList>
    </citation>
    <scope>NUCLEOTIDE SEQUENCE [LARGE SCALE GENOMIC DNA]</scope>
    <source>
        <strain evidence="3 4">JCM 11136</strain>
    </source>
</reference>
<dbReference type="Proteomes" id="UP001501578">
    <property type="component" value="Unassembled WGS sequence"/>
</dbReference>
<gene>
    <name evidence="3" type="ORF">GCM10009560_76590</name>
</gene>